<feature type="domain" description="Integrase catalytic" evidence="1">
    <location>
        <begin position="1"/>
        <end position="188"/>
    </location>
</feature>
<comment type="caution">
    <text evidence="2">The sequence shown here is derived from an EMBL/GenBank/DDBJ whole genome shotgun (WGS) entry which is preliminary data.</text>
</comment>
<reference evidence="2" key="1">
    <citation type="journal article" date="2023" name="G3 (Bethesda)">
        <title>Whole genome assembly and annotation of the endangered Caribbean coral Acropora cervicornis.</title>
        <authorList>
            <person name="Selwyn J.D."/>
            <person name="Vollmer S.V."/>
        </authorList>
    </citation>
    <scope>NUCLEOTIDE SEQUENCE</scope>
    <source>
        <strain evidence="2">K2</strain>
    </source>
</reference>
<dbReference type="GO" id="GO:0003676">
    <property type="term" value="F:nucleic acid binding"/>
    <property type="evidence" value="ECO:0007669"/>
    <property type="project" value="InterPro"/>
</dbReference>
<dbReference type="InterPro" id="IPR012337">
    <property type="entry name" value="RNaseH-like_sf"/>
</dbReference>
<dbReference type="InterPro" id="IPR001584">
    <property type="entry name" value="Integrase_cat-core"/>
</dbReference>
<dbReference type="GO" id="GO:0015074">
    <property type="term" value="P:DNA integration"/>
    <property type="evidence" value="ECO:0007669"/>
    <property type="project" value="InterPro"/>
</dbReference>
<dbReference type="Pfam" id="PF18701">
    <property type="entry name" value="DUF5641"/>
    <property type="match status" value="1"/>
</dbReference>
<dbReference type="AlphaFoldDB" id="A0AAD9PUH1"/>
<evidence type="ECO:0000313" key="3">
    <source>
        <dbReference type="Proteomes" id="UP001249851"/>
    </source>
</evidence>
<dbReference type="PANTHER" id="PTHR47331">
    <property type="entry name" value="PHD-TYPE DOMAIN-CONTAINING PROTEIN"/>
    <property type="match status" value="1"/>
</dbReference>
<dbReference type="PANTHER" id="PTHR47331:SF1">
    <property type="entry name" value="GAG-LIKE PROTEIN"/>
    <property type="match status" value="1"/>
</dbReference>
<organism evidence="2 3">
    <name type="scientific">Acropora cervicornis</name>
    <name type="common">Staghorn coral</name>
    <dbReference type="NCBI Taxonomy" id="6130"/>
    <lineage>
        <taxon>Eukaryota</taxon>
        <taxon>Metazoa</taxon>
        <taxon>Cnidaria</taxon>
        <taxon>Anthozoa</taxon>
        <taxon>Hexacorallia</taxon>
        <taxon>Scleractinia</taxon>
        <taxon>Astrocoeniina</taxon>
        <taxon>Acroporidae</taxon>
        <taxon>Acropora</taxon>
    </lineage>
</organism>
<keyword evidence="3" id="KW-1185">Reference proteome</keyword>
<dbReference type="InterPro" id="IPR040676">
    <property type="entry name" value="DUF5641"/>
</dbReference>
<evidence type="ECO:0000313" key="2">
    <source>
        <dbReference type="EMBL" id="KAK2549300.1"/>
    </source>
</evidence>
<accession>A0AAD9PUH1</accession>
<dbReference type="SUPFAM" id="SSF53098">
    <property type="entry name" value="Ribonuclease H-like"/>
    <property type="match status" value="1"/>
</dbReference>
<dbReference type="EMBL" id="JARQWQ010000128">
    <property type="protein sequence ID" value="KAK2549300.1"/>
    <property type="molecule type" value="Genomic_DNA"/>
</dbReference>
<protein>
    <recommendedName>
        <fullName evidence="1">Integrase catalytic domain-containing protein</fullName>
    </recommendedName>
</protein>
<gene>
    <name evidence="2" type="ORF">P5673_030294</name>
</gene>
<sequence>MASLPLFTYIGVDCFGQFQVKYSRSSAKRYGDLFTCLTVRAVHIKVANSLDTDSFLNAIRRFIARRGPPEEMRSDNGGNFVRGEKELREVIEEWNQSRIHDHLLQFNTKWTFNQPASSHHGGAWDRCIRSMRKVLRALVKEQQLNDEGLRTLMCEAETIVNGCPITKLSNDPRDLEPLTPHHLLLLRAGPTTPPGNFHKNDNYSKRRWRQVQYLADVFWLRWTREYLPSLQERQKWNKEQRNVAVDDTVLVLDENTPRSSWP</sequence>
<dbReference type="PROSITE" id="PS50994">
    <property type="entry name" value="INTEGRASE"/>
    <property type="match status" value="1"/>
</dbReference>
<dbReference type="Gene3D" id="3.30.420.10">
    <property type="entry name" value="Ribonuclease H-like superfamily/Ribonuclease H"/>
    <property type="match status" value="1"/>
</dbReference>
<reference evidence="2" key="2">
    <citation type="journal article" date="2023" name="Science">
        <title>Genomic signatures of disease resistance in endangered staghorn corals.</title>
        <authorList>
            <person name="Vollmer S.V."/>
            <person name="Selwyn J.D."/>
            <person name="Despard B.A."/>
            <person name="Roesel C.L."/>
        </authorList>
    </citation>
    <scope>NUCLEOTIDE SEQUENCE</scope>
    <source>
        <strain evidence="2">K2</strain>
    </source>
</reference>
<dbReference type="InterPro" id="IPR036397">
    <property type="entry name" value="RNaseH_sf"/>
</dbReference>
<evidence type="ECO:0000259" key="1">
    <source>
        <dbReference type="PROSITE" id="PS50994"/>
    </source>
</evidence>
<dbReference type="Proteomes" id="UP001249851">
    <property type="component" value="Unassembled WGS sequence"/>
</dbReference>
<proteinExistence type="predicted"/>
<name>A0AAD9PUH1_ACRCE</name>